<organism evidence="2 3">
    <name type="scientific">Ottowia thiooxydans</name>
    <dbReference type="NCBI Taxonomy" id="219182"/>
    <lineage>
        <taxon>Bacteria</taxon>
        <taxon>Pseudomonadati</taxon>
        <taxon>Pseudomonadota</taxon>
        <taxon>Betaproteobacteria</taxon>
        <taxon>Burkholderiales</taxon>
        <taxon>Comamonadaceae</taxon>
        <taxon>Ottowia</taxon>
    </lineage>
</organism>
<dbReference type="InterPro" id="IPR003673">
    <property type="entry name" value="CoA-Trfase_fam_III"/>
</dbReference>
<evidence type="ECO:0000313" key="2">
    <source>
        <dbReference type="EMBL" id="MET4578688.1"/>
    </source>
</evidence>
<accession>A0ABV2QCR8</accession>
<dbReference type="InterPro" id="IPR044855">
    <property type="entry name" value="CoA-Trfase_III_dom3_sf"/>
</dbReference>
<name>A0ABV2QCR8_9BURK</name>
<dbReference type="InterPro" id="IPR023606">
    <property type="entry name" value="CoA-Trfase_III_dom_1_sf"/>
</dbReference>
<evidence type="ECO:0000313" key="3">
    <source>
        <dbReference type="Proteomes" id="UP001549320"/>
    </source>
</evidence>
<reference evidence="2 3" key="1">
    <citation type="submission" date="2024-06" db="EMBL/GenBank/DDBJ databases">
        <title>Sorghum-associated microbial communities from plants grown in Nebraska, USA.</title>
        <authorList>
            <person name="Schachtman D."/>
        </authorList>
    </citation>
    <scope>NUCLEOTIDE SEQUENCE [LARGE SCALE GENOMIC DNA]</scope>
    <source>
        <strain evidence="2 3">2709</strain>
    </source>
</reference>
<dbReference type="InterPro" id="IPR050483">
    <property type="entry name" value="CoA-transferase_III_domain"/>
</dbReference>
<dbReference type="Pfam" id="PF02515">
    <property type="entry name" value="CoA_transf_3"/>
    <property type="match status" value="1"/>
</dbReference>
<dbReference type="RefSeq" id="WP_354446127.1">
    <property type="nucleotide sequence ID" value="NZ_JBEPSH010000007.1"/>
</dbReference>
<keyword evidence="1" id="KW-0808">Transferase</keyword>
<evidence type="ECO:0000256" key="1">
    <source>
        <dbReference type="ARBA" id="ARBA00022679"/>
    </source>
</evidence>
<gene>
    <name evidence="2" type="ORF">ABIE13_003804</name>
</gene>
<sequence length="395" mass="43005">MSGGPLEGVRVIDLTSVVVGPVATQFLADYGADVIKIEPPEGDLLRKLGGKSPSGDASAKFLHFNRNKRSIILDLKTQEARRTLQVLCAEADVVVLNMRGPALERAGLTDELLRAANPRLIHCWLAGFGQGGRYADRPAYDTIVQGASGVAGAMERLVGQPSYAPVLAADHTVGLIAIQMILLALYRRERTGQGDSIQVPMFENMAAFMLAEHMYLRSFEPSLGGTGDPRILDPQNRPLPTLDGHICISANTDAQAYAFFEAVGRPELKDDPRFSTVAGRFKNVQAFFEFRLGALRERTTAQWLSIFENANVPAMPYHTLETLLEDPHIDDVGMLTTVEHPSEGTIWNVGLPNKLGSGARTDYMPPPMRGQHTTEVLTEAGFDAATIERLKASLA</sequence>
<dbReference type="Gene3D" id="3.40.50.10540">
    <property type="entry name" value="Crotonobetainyl-coa:carnitine coa-transferase, domain 1"/>
    <property type="match status" value="1"/>
</dbReference>
<protein>
    <submittedName>
        <fullName evidence="2">Crotonobetainyl-CoA:carnitine CoA-transferase CaiB-like acyl-CoA transferase</fullName>
    </submittedName>
</protein>
<dbReference type="PANTHER" id="PTHR48207:SF4">
    <property type="entry name" value="BLL6097 PROTEIN"/>
    <property type="match status" value="1"/>
</dbReference>
<proteinExistence type="predicted"/>
<dbReference type="Proteomes" id="UP001549320">
    <property type="component" value="Unassembled WGS sequence"/>
</dbReference>
<dbReference type="SUPFAM" id="SSF89796">
    <property type="entry name" value="CoA-transferase family III (CaiB/BaiF)"/>
    <property type="match status" value="1"/>
</dbReference>
<dbReference type="EMBL" id="JBEPSH010000007">
    <property type="protein sequence ID" value="MET4578688.1"/>
    <property type="molecule type" value="Genomic_DNA"/>
</dbReference>
<keyword evidence="3" id="KW-1185">Reference proteome</keyword>
<dbReference type="PANTHER" id="PTHR48207">
    <property type="entry name" value="SUCCINATE--HYDROXYMETHYLGLUTARATE COA-TRANSFERASE"/>
    <property type="match status" value="1"/>
</dbReference>
<dbReference type="Gene3D" id="3.30.1540.10">
    <property type="entry name" value="formyl-coa transferase, domain 3"/>
    <property type="match status" value="1"/>
</dbReference>
<comment type="caution">
    <text evidence="2">The sequence shown here is derived from an EMBL/GenBank/DDBJ whole genome shotgun (WGS) entry which is preliminary data.</text>
</comment>